<accession>A0A6F9D9G6</accession>
<evidence type="ECO:0000256" key="1">
    <source>
        <dbReference type="SAM" id="MobiDB-lite"/>
    </source>
</evidence>
<dbReference type="PANTHER" id="PTHR21520:SF2">
    <property type="entry name" value="GLUTAMATE-RICH PROTEIN 2"/>
    <property type="match status" value="1"/>
</dbReference>
<gene>
    <name evidence="2" type="primary">Ccer2</name>
</gene>
<evidence type="ECO:0000313" key="2">
    <source>
        <dbReference type="EMBL" id="CAB3228794.1"/>
    </source>
</evidence>
<feature type="compositionally biased region" description="Acidic residues" evidence="1">
    <location>
        <begin position="55"/>
        <end position="75"/>
    </location>
</feature>
<feature type="compositionally biased region" description="Basic and acidic residues" evidence="1">
    <location>
        <begin position="185"/>
        <end position="194"/>
    </location>
</feature>
<feature type="compositionally biased region" description="Acidic residues" evidence="1">
    <location>
        <begin position="134"/>
        <end position="174"/>
    </location>
</feature>
<feature type="region of interest" description="Disordered" evidence="1">
    <location>
        <begin position="129"/>
        <end position="194"/>
    </location>
</feature>
<feature type="compositionally biased region" description="Basic and acidic residues" evidence="1">
    <location>
        <begin position="13"/>
        <end position="26"/>
    </location>
</feature>
<organism evidence="2">
    <name type="scientific">Phallusia mammillata</name>
    <dbReference type="NCBI Taxonomy" id="59560"/>
    <lineage>
        <taxon>Eukaryota</taxon>
        <taxon>Metazoa</taxon>
        <taxon>Chordata</taxon>
        <taxon>Tunicata</taxon>
        <taxon>Ascidiacea</taxon>
        <taxon>Phlebobranchia</taxon>
        <taxon>Ascidiidae</taxon>
        <taxon>Phallusia</taxon>
    </lineage>
</organism>
<proteinExistence type="evidence at transcript level"/>
<sequence>MSVDCNDGQGTSKDARYNHMVTKLEELSTSQNPNKHELNNGEPVLVSQKGKPVPTEEESESDSDTSDTDDESSDEEPIRAPIELLSEFLQYVRTGYWEDAAKLCKMILIYEPDNQEALQFGPLIEEKFQIEKELAEEESEESSEEESSGESENEGEENEDNDEESSSGSEDEEDRTQHLPNRLVFLHEEKIWKP</sequence>
<feature type="region of interest" description="Disordered" evidence="1">
    <location>
        <begin position="1"/>
        <end position="80"/>
    </location>
</feature>
<dbReference type="AlphaFoldDB" id="A0A6F9D9G6"/>
<dbReference type="PANTHER" id="PTHR21520">
    <property type="entry name" value="GLUTAMATE-RICH PROTEIN 2"/>
    <property type="match status" value="1"/>
</dbReference>
<reference evidence="2" key="1">
    <citation type="submission" date="2020-04" db="EMBL/GenBank/DDBJ databases">
        <authorList>
            <person name="Neveu A P."/>
        </authorList>
    </citation>
    <scope>NUCLEOTIDE SEQUENCE</scope>
    <source>
        <tissue evidence="2">Whole embryo</tissue>
    </source>
</reference>
<name>A0A6F9D9G6_9ASCI</name>
<protein>
    <submittedName>
        <fullName evidence="2">Glutamate-rich protein 2-like</fullName>
    </submittedName>
</protein>
<dbReference type="EMBL" id="LR783711">
    <property type="protein sequence ID" value="CAB3228794.1"/>
    <property type="molecule type" value="mRNA"/>
</dbReference>
<dbReference type="InterPro" id="IPR026703">
    <property type="entry name" value="ERICH2"/>
</dbReference>